<dbReference type="EMBL" id="CM000884">
    <property type="protein sequence ID" value="KQJ83990.1"/>
    <property type="molecule type" value="Genomic_DNA"/>
</dbReference>
<gene>
    <name evidence="2" type="ORF">BRADI_5g18042v3</name>
</gene>
<reference evidence="2" key="2">
    <citation type="submission" date="2017-06" db="EMBL/GenBank/DDBJ databases">
        <title>WGS assembly of Brachypodium distachyon.</title>
        <authorList>
            <consortium name="The International Brachypodium Initiative"/>
            <person name="Lucas S."/>
            <person name="Harmon-Smith M."/>
            <person name="Lail K."/>
            <person name="Tice H."/>
            <person name="Grimwood J."/>
            <person name="Bruce D."/>
            <person name="Barry K."/>
            <person name="Shu S."/>
            <person name="Lindquist E."/>
            <person name="Wang M."/>
            <person name="Pitluck S."/>
            <person name="Vogel J.P."/>
            <person name="Garvin D.F."/>
            <person name="Mockler T.C."/>
            <person name="Schmutz J."/>
            <person name="Rokhsar D."/>
            <person name="Bevan M.W."/>
        </authorList>
    </citation>
    <scope>NUCLEOTIDE SEQUENCE</scope>
    <source>
        <strain evidence="2">Bd21</strain>
    </source>
</reference>
<feature type="compositionally biased region" description="Pro residues" evidence="1">
    <location>
        <begin position="52"/>
        <end position="65"/>
    </location>
</feature>
<accession>A0A0Q3E7X8</accession>
<evidence type="ECO:0000313" key="3">
    <source>
        <dbReference type="EnsemblPlants" id="KQJ83990"/>
    </source>
</evidence>
<dbReference type="AlphaFoldDB" id="A0A0Q3E7X8"/>
<proteinExistence type="predicted"/>
<dbReference type="EnsemblPlants" id="KQJ83990">
    <property type="protein sequence ID" value="KQJ83990"/>
    <property type="gene ID" value="BRADI_5g18042v3"/>
</dbReference>
<dbReference type="Gramene" id="KQJ83990">
    <property type="protein sequence ID" value="KQJ83990"/>
    <property type="gene ID" value="BRADI_5g18042v3"/>
</dbReference>
<feature type="region of interest" description="Disordered" evidence="1">
    <location>
        <begin position="37"/>
        <end position="86"/>
    </location>
</feature>
<dbReference type="Proteomes" id="UP000008810">
    <property type="component" value="Chromosome 5"/>
</dbReference>
<reference evidence="2 3" key="1">
    <citation type="journal article" date="2010" name="Nature">
        <title>Genome sequencing and analysis of the model grass Brachypodium distachyon.</title>
        <authorList>
            <consortium name="International Brachypodium Initiative"/>
        </authorList>
    </citation>
    <scope>NUCLEOTIDE SEQUENCE [LARGE SCALE GENOMIC DNA]</scope>
    <source>
        <strain evidence="2 3">Bd21</strain>
    </source>
</reference>
<reference evidence="3" key="3">
    <citation type="submission" date="2018-08" db="UniProtKB">
        <authorList>
            <consortium name="EnsemblPlants"/>
        </authorList>
    </citation>
    <scope>IDENTIFICATION</scope>
    <source>
        <strain evidence="3">cv. Bd21</strain>
    </source>
</reference>
<organism evidence="2">
    <name type="scientific">Brachypodium distachyon</name>
    <name type="common">Purple false brome</name>
    <name type="synonym">Trachynia distachya</name>
    <dbReference type="NCBI Taxonomy" id="15368"/>
    <lineage>
        <taxon>Eukaryota</taxon>
        <taxon>Viridiplantae</taxon>
        <taxon>Streptophyta</taxon>
        <taxon>Embryophyta</taxon>
        <taxon>Tracheophyta</taxon>
        <taxon>Spermatophyta</taxon>
        <taxon>Magnoliopsida</taxon>
        <taxon>Liliopsida</taxon>
        <taxon>Poales</taxon>
        <taxon>Poaceae</taxon>
        <taxon>BOP clade</taxon>
        <taxon>Pooideae</taxon>
        <taxon>Stipodae</taxon>
        <taxon>Brachypodieae</taxon>
        <taxon>Brachypodium</taxon>
    </lineage>
</organism>
<evidence type="ECO:0000313" key="4">
    <source>
        <dbReference type="Proteomes" id="UP000008810"/>
    </source>
</evidence>
<name>A0A0Q3E7X8_BRADI</name>
<evidence type="ECO:0000313" key="2">
    <source>
        <dbReference type="EMBL" id="KQJ83990.1"/>
    </source>
</evidence>
<dbReference type="InParanoid" id="A0A0Q3E7X8"/>
<evidence type="ECO:0000256" key="1">
    <source>
        <dbReference type="SAM" id="MobiDB-lite"/>
    </source>
</evidence>
<sequence length="86" mass="9581">MWVPHVRRCILLLNPLTFFYFYDPGFSHRSALCSSSSSVRSTSRERTHPLPQSSPAPVPACPIPCPGRGFISRRSSTSRGHLPGRD</sequence>
<keyword evidence="4" id="KW-1185">Reference proteome</keyword>
<protein>
    <submittedName>
        <fullName evidence="2 3">Uncharacterized protein</fullName>
    </submittedName>
</protein>